<dbReference type="Pfam" id="PF04788">
    <property type="entry name" value="DUF620"/>
    <property type="match status" value="1"/>
</dbReference>
<dbReference type="AlphaFoldDB" id="C4JB27"/>
<evidence type="ECO:0000256" key="1">
    <source>
        <dbReference type="SAM" id="MobiDB-lite"/>
    </source>
</evidence>
<dbReference type="InterPro" id="IPR006873">
    <property type="entry name" value="DUF620"/>
</dbReference>
<proteinExistence type="evidence at transcript level"/>
<name>C4JB27_MAIZE</name>
<dbReference type="PANTHER" id="PTHR31300">
    <property type="entry name" value="LIPASE"/>
    <property type="match status" value="1"/>
</dbReference>
<evidence type="ECO:0000313" key="2">
    <source>
        <dbReference type="EMBL" id="ACR38377.1"/>
    </source>
</evidence>
<dbReference type="EMBL" id="BT088024">
    <property type="protein sequence ID" value="ACR38377.1"/>
    <property type="molecule type" value="mRNA"/>
</dbReference>
<sequence>MSPDMWYVELAVGGSKVRAGCNGRLVWRHTPWLGAHAAKGPVRPLRRALQVAFPSRARLDACHWLVPTIVCVCVRARVYCAGSGSAVDCGAVRGGAVRGREEGGRRGVLHPEAVGGRGDAAAAERGSGGDHPARGVRVLQPAHGPAGAGGGLAPDAHPAARRRGRRVLGDHHQLVPGGLPRGGRRGDRARGAVRRDAVPVRRDGHEPHQDAHGGGVDHPGGRLRRAGPVHRLLHPAGRRPARLRLRGRALRAPAARRQGRRRAPRVRRGALAAAAGCGPGRWGAGDKIYRTVEMRFLTVGDGTDRADSYRKSSTITSS</sequence>
<accession>C4JB27</accession>
<dbReference type="PANTHER" id="PTHR31300:SF29">
    <property type="entry name" value="LIPASE-LIKE PROTEIN"/>
    <property type="match status" value="1"/>
</dbReference>
<protein>
    <submittedName>
        <fullName evidence="2">Uncharacterized protein</fullName>
    </submittedName>
</protein>
<dbReference type="ExpressionAtlas" id="C4JB27">
    <property type="expression patterns" value="baseline and differential"/>
</dbReference>
<feature type="compositionally biased region" description="Basic and acidic residues" evidence="1">
    <location>
        <begin position="184"/>
        <end position="211"/>
    </location>
</feature>
<reference evidence="2" key="1">
    <citation type="journal article" date="2009" name="PLoS Genet.">
        <title>Sequencing, mapping, and analysis of 27,455 maize full-length cDNAs.</title>
        <authorList>
            <person name="Soderlund C."/>
            <person name="Descour A."/>
            <person name="Kudrna D."/>
            <person name="Bomhoff M."/>
            <person name="Boyd L."/>
            <person name="Currie J."/>
            <person name="Angelova A."/>
            <person name="Collura K."/>
            <person name="Wissotski M."/>
            <person name="Ashley E."/>
            <person name="Morrow D."/>
            <person name="Fernandes J."/>
            <person name="Walbot V."/>
            <person name="Yu Y."/>
        </authorList>
    </citation>
    <scope>NUCLEOTIDE SEQUENCE</scope>
    <source>
        <strain evidence="2">B73</strain>
    </source>
</reference>
<feature type="region of interest" description="Disordered" evidence="1">
    <location>
        <begin position="100"/>
        <end position="224"/>
    </location>
</feature>
<organism evidence="2">
    <name type="scientific">Zea mays</name>
    <name type="common">Maize</name>
    <dbReference type="NCBI Taxonomy" id="4577"/>
    <lineage>
        <taxon>Eukaryota</taxon>
        <taxon>Viridiplantae</taxon>
        <taxon>Streptophyta</taxon>
        <taxon>Embryophyta</taxon>
        <taxon>Tracheophyta</taxon>
        <taxon>Spermatophyta</taxon>
        <taxon>Magnoliopsida</taxon>
        <taxon>Liliopsida</taxon>
        <taxon>Poales</taxon>
        <taxon>Poaceae</taxon>
        <taxon>PACMAD clade</taxon>
        <taxon>Panicoideae</taxon>
        <taxon>Andropogonodae</taxon>
        <taxon>Andropogoneae</taxon>
        <taxon>Tripsacinae</taxon>
        <taxon>Zea</taxon>
    </lineage>
</organism>